<feature type="transmembrane region" description="Helical" evidence="7">
    <location>
        <begin position="235"/>
        <end position="253"/>
    </location>
</feature>
<evidence type="ECO:0000256" key="2">
    <source>
        <dbReference type="ARBA" id="ARBA00005551"/>
    </source>
</evidence>
<dbReference type="GO" id="GO:0016020">
    <property type="term" value="C:membrane"/>
    <property type="evidence" value="ECO:0007669"/>
    <property type="project" value="UniProtKB-SubCell"/>
</dbReference>
<keyword evidence="5 7" id="KW-1133">Transmembrane helix</keyword>
<evidence type="ECO:0000256" key="4">
    <source>
        <dbReference type="ARBA" id="ARBA00022692"/>
    </source>
</evidence>
<dbReference type="SUPFAM" id="SSF51735">
    <property type="entry name" value="NAD(P)-binding Rossmann-fold domains"/>
    <property type="match status" value="1"/>
</dbReference>
<feature type="transmembrane region" description="Helical" evidence="7">
    <location>
        <begin position="6"/>
        <end position="21"/>
    </location>
</feature>
<dbReference type="Pfam" id="PF02254">
    <property type="entry name" value="TrkA_N"/>
    <property type="match status" value="1"/>
</dbReference>
<organism evidence="10 11">
    <name type="scientific">Candidatus Falkowbacteria bacterium RIFCSPLOWO2_12_FULL_45_10</name>
    <dbReference type="NCBI Taxonomy" id="1797990"/>
    <lineage>
        <taxon>Bacteria</taxon>
        <taxon>Candidatus Falkowiibacteriota</taxon>
    </lineage>
</organism>
<gene>
    <name evidence="10" type="ORF">A3G56_02830</name>
</gene>
<dbReference type="Pfam" id="PF00999">
    <property type="entry name" value="Na_H_Exchanger"/>
    <property type="match status" value="1"/>
</dbReference>
<feature type="domain" description="RCK N-terminal" evidence="9">
    <location>
        <begin position="405"/>
        <end position="519"/>
    </location>
</feature>
<feature type="transmembrane region" description="Helical" evidence="7">
    <location>
        <begin position="113"/>
        <end position="133"/>
    </location>
</feature>
<dbReference type="GO" id="GO:1902600">
    <property type="term" value="P:proton transmembrane transport"/>
    <property type="evidence" value="ECO:0007669"/>
    <property type="project" value="InterPro"/>
</dbReference>
<evidence type="ECO:0000259" key="9">
    <source>
        <dbReference type="Pfam" id="PF02254"/>
    </source>
</evidence>
<keyword evidence="3" id="KW-0813">Transport</keyword>
<evidence type="ECO:0000256" key="5">
    <source>
        <dbReference type="ARBA" id="ARBA00022989"/>
    </source>
</evidence>
<feature type="transmembrane region" description="Helical" evidence="7">
    <location>
        <begin position="265"/>
        <end position="280"/>
    </location>
</feature>
<feature type="transmembrane region" description="Helical" evidence="7">
    <location>
        <begin position="28"/>
        <end position="47"/>
    </location>
</feature>
<keyword evidence="4 7" id="KW-0812">Transmembrane</keyword>
<feature type="transmembrane region" description="Helical" evidence="7">
    <location>
        <begin position="212"/>
        <end position="229"/>
    </location>
</feature>
<keyword evidence="6 7" id="KW-0472">Membrane</keyword>
<dbReference type="GO" id="GO:0006813">
    <property type="term" value="P:potassium ion transport"/>
    <property type="evidence" value="ECO:0007669"/>
    <property type="project" value="InterPro"/>
</dbReference>
<dbReference type="PANTHER" id="PTHR42751:SF3">
    <property type="entry name" value="SODIUM_GLUTAMATE SYMPORTER"/>
    <property type="match status" value="1"/>
</dbReference>
<dbReference type="InterPro" id="IPR038770">
    <property type="entry name" value="Na+/solute_symporter_sf"/>
</dbReference>
<comment type="similarity">
    <text evidence="2">Belongs to the monovalent cation:proton antiporter 2 (CPA2) transporter (TC 2.A.37) family.</text>
</comment>
<feature type="transmembrane region" description="Helical" evidence="7">
    <location>
        <begin position="180"/>
        <end position="200"/>
    </location>
</feature>
<feature type="transmembrane region" description="Helical" evidence="7">
    <location>
        <begin position="349"/>
        <end position="370"/>
    </location>
</feature>
<dbReference type="Proteomes" id="UP000178682">
    <property type="component" value="Unassembled WGS sequence"/>
</dbReference>
<name>A0A1F5RXY1_9BACT</name>
<evidence type="ECO:0000256" key="6">
    <source>
        <dbReference type="ARBA" id="ARBA00023136"/>
    </source>
</evidence>
<comment type="subcellular location">
    <subcellularLocation>
        <location evidence="1">Membrane</location>
        <topology evidence="1">Multi-pass membrane protein</topology>
    </subcellularLocation>
</comment>
<evidence type="ECO:0000313" key="11">
    <source>
        <dbReference type="Proteomes" id="UP000178682"/>
    </source>
</evidence>
<sequence>MTLFVQISLIIVIAALVAVFVRSLRQPLIIGYIITGLLVGPYLFNLIQDAEVVNVFAEIGVALLLFIVGLGLNPRLIKEIGGVALAAGVSQVVFTSLVGFFVIRALGFLPIEAAYLAVALSFSSTIIIVKLLSDKQALQKLHGKIALGFLLVQDLIAMFLLIFISALAQGEDISRLVGVITLQGLALALLSVFASLYLLPRLSNFFTSSSEFLALFSLAWGMGLASLFYRFGFSIEIGALIAGITLSVSPYAVEISAKMRPLRDFFLILFFILLGSKLAIGDIQELIVPALLFSLFILIVNPLIMMTIMGVLGYRKRTGFLTGLTVAQISEFSLILIMLGIRVGDLDEYALSLVTLVGLITITASTYLILYAEKLYGYLAPWLTLFERRLTKSEPGTDKTACQTILFGYNRIGYDFTRAFKKLGQDFLIVDFDPQVIKRLQAEGMACQYGDVDDGEFLDELPLSSLKLAVSTIPDFPTNLLLIKKIRRVNKPAIVMVISHNIREAEELYKTGASYVVLPHFLGGNFASALIVKHGLNAKKYSREKTIHLKYLAHRKLIGHEHPAAEKSR</sequence>
<dbReference type="Gene3D" id="1.20.1530.20">
    <property type="match status" value="1"/>
</dbReference>
<dbReference type="Gene3D" id="3.40.50.720">
    <property type="entry name" value="NAD(P)-binding Rossmann-like Domain"/>
    <property type="match status" value="1"/>
</dbReference>
<dbReference type="InterPro" id="IPR006153">
    <property type="entry name" value="Cation/H_exchanger_TM"/>
</dbReference>
<feature type="transmembrane region" description="Helical" evidence="7">
    <location>
        <begin position="286"/>
        <end position="308"/>
    </location>
</feature>
<dbReference type="EMBL" id="MFFX01000025">
    <property type="protein sequence ID" value="OGF19276.1"/>
    <property type="molecule type" value="Genomic_DNA"/>
</dbReference>
<feature type="transmembrane region" description="Helical" evidence="7">
    <location>
        <begin position="320"/>
        <end position="343"/>
    </location>
</feature>
<proteinExistence type="inferred from homology"/>
<feature type="transmembrane region" description="Helical" evidence="7">
    <location>
        <begin position="53"/>
        <end position="72"/>
    </location>
</feature>
<dbReference type="AlphaFoldDB" id="A0A1F5RXY1"/>
<dbReference type="GO" id="GO:0015297">
    <property type="term" value="F:antiporter activity"/>
    <property type="evidence" value="ECO:0007669"/>
    <property type="project" value="InterPro"/>
</dbReference>
<dbReference type="PANTHER" id="PTHR42751">
    <property type="entry name" value="SODIUM/HYDROGEN EXCHANGER FAMILY/TRKA DOMAIN PROTEIN"/>
    <property type="match status" value="1"/>
</dbReference>
<feature type="transmembrane region" description="Helical" evidence="7">
    <location>
        <begin position="145"/>
        <end position="168"/>
    </location>
</feature>
<evidence type="ECO:0000313" key="10">
    <source>
        <dbReference type="EMBL" id="OGF19276.1"/>
    </source>
</evidence>
<evidence type="ECO:0000256" key="3">
    <source>
        <dbReference type="ARBA" id="ARBA00022448"/>
    </source>
</evidence>
<evidence type="ECO:0000259" key="8">
    <source>
        <dbReference type="Pfam" id="PF00999"/>
    </source>
</evidence>
<feature type="domain" description="Cation/H+ exchanger transmembrane" evidence="8">
    <location>
        <begin position="11"/>
        <end position="363"/>
    </location>
</feature>
<protein>
    <submittedName>
        <fullName evidence="10">Uncharacterized protein</fullName>
    </submittedName>
</protein>
<reference evidence="10 11" key="1">
    <citation type="journal article" date="2016" name="Nat. Commun.">
        <title>Thousands of microbial genomes shed light on interconnected biogeochemical processes in an aquifer system.</title>
        <authorList>
            <person name="Anantharaman K."/>
            <person name="Brown C.T."/>
            <person name="Hug L.A."/>
            <person name="Sharon I."/>
            <person name="Castelle C.J."/>
            <person name="Probst A.J."/>
            <person name="Thomas B.C."/>
            <person name="Singh A."/>
            <person name="Wilkins M.J."/>
            <person name="Karaoz U."/>
            <person name="Brodie E.L."/>
            <person name="Williams K.H."/>
            <person name="Hubbard S.S."/>
            <person name="Banfield J.F."/>
        </authorList>
    </citation>
    <scope>NUCLEOTIDE SEQUENCE [LARGE SCALE GENOMIC DNA]</scope>
</reference>
<dbReference type="InterPro" id="IPR003148">
    <property type="entry name" value="RCK_N"/>
</dbReference>
<evidence type="ECO:0000256" key="7">
    <source>
        <dbReference type="SAM" id="Phobius"/>
    </source>
</evidence>
<evidence type="ECO:0000256" key="1">
    <source>
        <dbReference type="ARBA" id="ARBA00004141"/>
    </source>
</evidence>
<feature type="transmembrane region" description="Helical" evidence="7">
    <location>
        <begin position="84"/>
        <end position="107"/>
    </location>
</feature>
<accession>A0A1F5RXY1</accession>
<dbReference type="InterPro" id="IPR036291">
    <property type="entry name" value="NAD(P)-bd_dom_sf"/>
</dbReference>
<comment type="caution">
    <text evidence="10">The sequence shown here is derived from an EMBL/GenBank/DDBJ whole genome shotgun (WGS) entry which is preliminary data.</text>
</comment>